<comment type="caution">
    <text evidence="10">The sequence shown here is derived from an EMBL/GenBank/DDBJ whole genome shotgun (WGS) entry which is preliminary data.</text>
</comment>
<dbReference type="GO" id="GO:0004383">
    <property type="term" value="F:guanylate cyclase activity"/>
    <property type="evidence" value="ECO:0007669"/>
    <property type="project" value="TreeGrafter"/>
</dbReference>
<evidence type="ECO:0000256" key="3">
    <source>
        <dbReference type="ARBA" id="ARBA00022741"/>
    </source>
</evidence>
<evidence type="ECO:0000259" key="9">
    <source>
        <dbReference type="PROSITE" id="PS50125"/>
    </source>
</evidence>
<feature type="compositionally biased region" description="Gly residues" evidence="8">
    <location>
        <begin position="1526"/>
        <end position="1538"/>
    </location>
</feature>
<feature type="region of interest" description="Disordered" evidence="8">
    <location>
        <begin position="382"/>
        <end position="433"/>
    </location>
</feature>
<feature type="region of interest" description="Disordered" evidence="8">
    <location>
        <begin position="2720"/>
        <end position="2750"/>
    </location>
</feature>
<dbReference type="CDD" id="cd07302">
    <property type="entry name" value="CHD"/>
    <property type="match status" value="1"/>
</dbReference>
<dbReference type="PROSITE" id="PS00452">
    <property type="entry name" value="GUANYLATE_CYCLASE_1"/>
    <property type="match status" value="1"/>
</dbReference>
<evidence type="ECO:0000313" key="10">
    <source>
        <dbReference type="EMBL" id="GLC56881.1"/>
    </source>
</evidence>
<keyword evidence="4" id="KW-1133">Transmembrane helix</keyword>
<organism evidence="10 11">
    <name type="scientific">Pleodorina starrii</name>
    <dbReference type="NCBI Taxonomy" id="330485"/>
    <lineage>
        <taxon>Eukaryota</taxon>
        <taxon>Viridiplantae</taxon>
        <taxon>Chlorophyta</taxon>
        <taxon>core chlorophytes</taxon>
        <taxon>Chlorophyceae</taxon>
        <taxon>CS clade</taxon>
        <taxon>Chlamydomonadales</taxon>
        <taxon>Volvocaceae</taxon>
        <taxon>Pleodorina</taxon>
    </lineage>
</organism>
<feature type="region of interest" description="Disordered" evidence="8">
    <location>
        <begin position="106"/>
        <end position="125"/>
    </location>
</feature>
<feature type="compositionally biased region" description="Polar residues" evidence="8">
    <location>
        <begin position="106"/>
        <end position="118"/>
    </location>
</feature>
<dbReference type="Proteomes" id="UP001165080">
    <property type="component" value="Unassembled WGS sequence"/>
</dbReference>
<dbReference type="EMBL" id="BRXU01000017">
    <property type="protein sequence ID" value="GLC56881.1"/>
    <property type="molecule type" value="Genomic_DNA"/>
</dbReference>
<dbReference type="InterPro" id="IPR050401">
    <property type="entry name" value="Cyclic_nucleotide_synthase"/>
</dbReference>
<feature type="compositionally biased region" description="Polar residues" evidence="8">
    <location>
        <begin position="1392"/>
        <end position="1403"/>
    </location>
</feature>
<feature type="compositionally biased region" description="Gly residues" evidence="8">
    <location>
        <begin position="2040"/>
        <end position="2052"/>
    </location>
</feature>
<dbReference type="GO" id="GO:0007168">
    <property type="term" value="P:receptor guanylyl cyclase signaling pathway"/>
    <property type="evidence" value="ECO:0007669"/>
    <property type="project" value="TreeGrafter"/>
</dbReference>
<feature type="compositionally biased region" description="Gly residues" evidence="8">
    <location>
        <begin position="386"/>
        <end position="400"/>
    </location>
</feature>
<dbReference type="GO" id="GO:0001653">
    <property type="term" value="F:peptide receptor activity"/>
    <property type="evidence" value="ECO:0007669"/>
    <property type="project" value="TreeGrafter"/>
</dbReference>
<feature type="compositionally biased region" description="Low complexity" evidence="8">
    <location>
        <begin position="1491"/>
        <end position="1504"/>
    </location>
</feature>
<feature type="region of interest" description="Disordered" evidence="8">
    <location>
        <begin position="305"/>
        <end position="339"/>
    </location>
</feature>
<accession>A0A9W6F5Y0</accession>
<evidence type="ECO:0000256" key="4">
    <source>
        <dbReference type="ARBA" id="ARBA00022989"/>
    </source>
</evidence>
<dbReference type="InterPro" id="IPR001054">
    <property type="entry name" value="A/G_cyclase"/>
</dbReference>
<dbReference type="Gene3D" id="3.30.70.1230">
    <property type="entry name" value="Nucleotide cyclase"/>
    <property type="match status" value="1"/>
</dbReference>
<dbReference type="SUPFAM" id="SSF55073">
    <property type="entry name" value="Nucleotide cyclase"/>
    <property type="match status" value="1"/>
</dbReference>
<comment type="similarity">
    <text evidence="7">Belongs to the adenylyl cyclase class-4/guanylyl cyclase family.</text>
</comment>
<keyword evidence="3" id="KW-0547">Nucleotide-binding</keyword>
<feature type="region of interest" description="Disordered" evidence="8">
    <location>
        <begin position="2812"/>
        <end position="2849"/>
    </location>
</feature>
<feature type="compositionally biased region" description="Low complexity" evidence="8">
    <location>
        <begin position="1511"/>
        <end position="1525"/>
    </location>
</feature>
<keyword evidence="6 7" id="KW-0456">Lyase</keyword>
<feature type="compositionally biased region" description="Gly residues" evidence="8">
    <location>
        <begin position="1481"/>
        <end position="1490"/>
    </location>
</feature>
<dbReference type="GO" id="GO:0000166">
    <property type="term" value="F:nucleotide binding"/>
    <property type="evidence" value="ECO:0007669"/>
    <property type="project" value="UniProtKB-KW"/>
</dbReference>
<feature type="region of interest" description="Disordered" evidence="8">
    <location>
        <begin position="14"/>
        <end position="100"/>
    </location>
</feature>
<feature type="compositionally biased region" description="Gly residues" evidence="8">
    <location>
        <begin position="1280"/>
        <end position="1294"/>
    </location>
</feature>
<evidence type="ECO:0000256" key="8">
    <source>
        <dbReference type="SAM" id="MobiDB-lite"/>
    </source>
</evidence>
<feature type="region of interest" description="Disordered" evidence="8">
    <location>
        <begin position="1177"/>
        <end position="1203"/>
    </location>
</feature>
<feature type="region of interest" description="Disordered" evidence="8">
    <location>
        <begin position="1776"/>
        <end position="1825"/>
    </location>
</feature>
<dbReference type="GO" id="GO:0004016">
    <property type="term" value="F:adenylate cyclase activity"/>
    <property type="evidence" value="ECO:0007669"/>
    <property type="project" value="TreeGrafter"/>
</dbReference>
<dbReference type="GO" id="GO:0005886">
    <property type="term" value="C:plasma membrane"/>
    <property type="evidence" value="ECO:0007669"/>
    <property type="project" value="TreeGrafter"/>
</dbReference>
<dbReference type="PANTHER" id="PTHR11920:SF335">
    <property type="entry name" value="GUANYLATE CYCLASE"/>
    <property type="match status" value="1"/>
</dbReference>
<evidence type="ECO:0000256" key="2">
    <source>
        <dbReference type="ARBA" id="ARBA00022692"/>
    </source>
</evidence>
<dbReference type="OrthoDB" id="549170at2759"/>
<feature type="region of interest" description="Disordered" evidence="8">
    <location>
        <begin position="1676"/>
        <end position="1699"/>
    </location>
</feature>
<comment type="subcellular location">
    <subcellularLocation>
        <location evidence="1">Membrane</location>
    </subcellularLocation>
</comment>
<evidence type="ECO:0000256" key="6">
    <source>
        <dbReference type="ARBA" id="ARBA00023239"/>
    </source>
</evidence>
<dbReference type="Pfam" id="PF00211">
    <property type="entry name" value="Guanylate_cyc"/>
    <property type="match status" value="1"/>
</dbReference>
<feature type="compositionally biased region" description="Low complexity" evidence="8">
    <location>
        <begin position="1357"/>
        <end position="1366"/>
    </location>
</feature>
<keyword evidence="5" id="KW-0472">Membrane</keyword>
<dbReference type="PANTHER" id="PTHR11920">
    <property type="entry name" value="GUANYLYL CYCLASE"/>
    <property type="match status" value="1"/>
</dbReference>
<protein>
    <recommendedName>
        <fullName evidence="9">Guanylate cyclase domain-containing protein</fullName>
    </recommendedName>
</protein>
<keyword evidence="11" id="KW-1185">Reference proteome</keyword>
<dbReference type="SMART" id="SM00044">
    <property type="entry name" value="CYCc"/>
    <property type="match status" value="1"/>
</dbReference>
<sequence length="2849" mass="282455">MGLFSCCLCGDQPREEEEFDEVHPESESAPSETGVEKEEVQPAVQPDDGGAPGASSLSATADEDAPLQLAAGRLARHLLERQPSKTKQKLQSSSFGGAAGQRWASNLEGSTSESPGHNGSSGSAAGGLLLQEVKPLYDPVAGPSASRLGAYSSLSSTITVPQGVPTTGSHNYSTSMTFARSVNRLSMFNTSGAFSRRASLLDMDLAKASLQLAMGSSLLRGSITGGSTHGPPPEPWVLHSILRQYSALQSPPPPAGGGGGAAAAAHSVSHVMPSGPFGQGGNFAPSSLPATASVMATIAAGLGHTPSVAGRQSHDREGSRSSFGQFAAHSPAGTQGQHALHAQNSAYPVPLFSRAVCERVEGMPTPLVVLVLRSAGADGNASGRSGLTGGGAGPGAGAGYHHGDGEEKASVTGDDDDGIWPAPAPSGPGAVVTSMKLDMPNLHLLDSKRPISAATRASRAPSRQQPTVQPPPSQQQQHQSSAGDAEGEARRRAYACLASALEEAAGRQVALAHAWHNAAAGALLATVVSAAATGAGASAPATSCGVGGGSESQQSQCEFNDAAAAAVAAASAAAALSEGGELGAVLWCLRELFEQDPCLPLLARDLLRQAAIRPEHVPPLTHSLVPTAYSALLGGRDPFSIVTPASPAPSSPANIRKAALGTAALQVAVSLGQLRVHVCVFQAPPPPASFAITTADVAAVAAESSGASIPAPSGGAWLPAIVLEWPQCGVASASVPQPHPPLPQPSLALGAPFSPLNTNPLLSHAAARLSGAHAQPRGSIFADGAGAPERAQSGNFMSLEQTSGPAPSPLGVPPALGSAGAGRLFTGETSAGSGSPKLLQSALPSLSFGIGSLSGKTLGGPAAAATDSFTVITAAMASGAGGSVAGGGGCGPFGSPASACGFVTEPGRGGGIAAAAAPMVPESGPELAPLAGPELLYVMQTWQRHHLLLASVPYAITLFDCGGRVLQQNQGSVDFMGEITGDPMEQHHSIAAAAASAASGLGSEARTSATFGINRAGGGDASGKGSSSCGAAASGVGSGIGGFGLGGTPLMDISEVDVLSVLFCLCPDLLDEMLEEVICGNMWRGIVQVPRVMRPCIRAAQRWGAAGKAAVASAQGSGPVAAAAAAGNAAAAATAAAAADAGGGVVAEAAEDAALEALRPTGVAASMTLTIGAAATAATATGPTNRRQPASPRNSCSSSSNTASDSVTVANAAVNTASHIASGLQHTRSFNLGRPNVSVASPLRRLATSLAFSSMTPSGGGGGSGDHLSATRLAGSSAGAEGGGGGDADGGSGGQAASTKRMGPQRRPPARSYSLRGLMRPMVNSVSAQQAQRAALQPFRAGAAHRLALGDGGGGAATATAAPAAEAEAETRAALPPPPRPMASRAYGRSSLGETQWRSFSSGHSGGLLPPRHVSEHLAADAAGDEPPQQQQPQGPLGGPGQLQQQLPKRVAPPVSPAFTTQAKPRSSVLAFAERIRSGRLPGGGGGGGSSASSGSGSLSGGRSAPRRLRSGLSLASGPDGPLPLAGGGGTPVGGGGLTPPSPFETQACLDSAAETAEAAEAEVEGTQQAMTSSSAVALVSMVEVSIAATETAAAAGAAAAPAAAAAATIRPRGVGPDGGAATAAASDLNLTRPGGEQRVEEQEADAGVSWAFRAADGVAAGPAAAAVLTPGGGGDGGAFGGFEPLDSSAVEPPPPPNQVDPRQLRLMSDPASQPVLTAATLIAEPRDVTAAVATAPPPARVSYVEMSTMDEHHVGVGRFPPSPLLCDGGIRPHHSVPLRRLGDSAGRATADGGPEGPPPPDAAGRGHSVNGAGAAGGGHARGGVRRQLHALKRPLSRTSTRTYLMTALPTSTLNVLGRVHSLRQMEYDYDEADGGDDAADGDGPRGRGGLLRASTTNMGLSRAARNATTPTAGVYRSKSQSLNVAAAEPRMAVPRIFSFMRSASKRMLQQMQGAQTAGGDGGDGPTAPIAISPQRRHTIELTPLDGCGRGATHRLSQSPRWSVDCPPRVSPQTRLGLETSMYGSAGPSASGSRQTGDGTAIGSGTGTGSGTAAGRTSTASEATLHKSSREHGMTALGAEPPLSCEEDGNAAAGAAAAAGRCASPPQLLPSQDSRSDRGSPPLPAQLSRLRASVEDFEGGGGATGVRMMSPREMSPADMARRVGMAWHEVAATSFTDPVTGARVVALVQNDVSEKVETEMQLTELMEVEHRLLEQIFPRHVLEHIAMQNISGAAAQHSQGAGGGGGGGGRKQRRMSQFDLLKSQDCSQLAHHHEQITILFCDVKGFTAMCSSVEPAVVMSFLNMLYTQFDSLLHVHDVYKGDCYMVAGGLVRRGPDGVAALLDSGEVDPDHARKVVSFAKELLEVVREMRMPNGQALQVRVGIHSGPAMSGVVGTKMPRFCLFGDTINTASRCESTCPPASIHATTAVRDLVPEEPWVATGGVMAKGKGIMRTFLLGPGAPAGGAPAAAADDDAVSDLCSGQPVGGVGAGVGVGMGSFHAPPPPPPPGPRFGPAAAASAALTVAGASAAGRHSALRRMASGIRRNSSLRAITTTSAAVAAAAAAAGSVAAGLPGSVSSAPPGSIAAAVIAAAAGGSGGSGSSGPASPSARAASGACVSSGMPSIATANAATTSGYLRLPSTVLSSSPADSLTTNTLVRNFAPAGELPYIAPAMDMARAAAAAAAAAAVAAAMEADGDSLSSTPHGVSVVNVLASQSLSVAGGDAAAPPGGGGGGVPPRGLPAGHGATPHGADVGIYTSPAAGTRSELGPDFLSSGAVVPPSGLLFDSGVGTGGTGGGLQAGALPAIVYEGSNTHEPQDLAGSLRAPARSQSQSRADVTGGGCGGASGSR</sequence>
<feature type="region of interest" description="Disordered" evidence="8">
    <location>
        <begin position="1256"/>
        <end position="1316"/>
    </location>
</feature>
<evidence type="ECO:0000256" key="1">
    <source>
        <dbReference type="ARBA" id="ARBA00004370"/>
    </source>
</evidence>
<feature type="region of interest" description="Disordered" evidence="8">
    <location>
        <begin position="453"/>
        <end position="488"/>
    </location>
</feature>
<dbReference type="PROSITE" id="PS50125">
    <property type="entry name" value="GUANYLATE_CYCLASE_2"/>
    <property type="match status" value="1"/>
</dbReference>
<feature type="compositionally biased region" description="Gly residues" evidence="8">
    <location>
        <begin position="2838"/>
        <end position="2849"/>
    </location>
</feature>
<dbReference type="GO" id="GO:0035556">
    <property type="term" value="P:intracellular signal transduction"/>
    <property type="evidence" value="ECO:0007669"/>
    <property type="project" value="InterPro"/>
</dbReference>
<dbReference type="InterPro" id="IPR029787">
    <property type="entry name" value="Nucleotide_cyclase"/>
</dbReference>
<feature type="compositionally biased region" description="Gly residues" evidence="8">
    <location>
        <begin position="2240"/>
        <end position="2249"/>
    </location>
</feature>
<gene>
    <name evidence="10" type="primary">PLEST003063</name>
    <name evidence="10" type="ORF">PLESTB_001159300</name>
</gene>
<dbReference type="InterPro" id="IPR018297">
    <property type="entry name" value="A/G_cyclase_CS"/>
</dbReference>
<feature type="region of interest" description="Disordered" evidence="8">
    <location>
        <begin position="1352"/>
        <end position="1546"/>
    </location>
</feature>
<feature type="region of interest" description="Disordered" evidence="8">
    <location>
        <begin position="2103"/>
        <end position="2125"/>
    </location>
</feature>
<proteinExistence type="inferred from homology"/>
<name>A0A9W6F5Y0_9CHLO</name>
<feature type="region of interest" description="Disordered" evidence="8">
    <location>
        <begin position="1872"/>
        <end position="1894"/>
    </location>
</feature>
<feature type="compositionally biased region" description="Acidic residues" evidence="8">
    <location>
        <begin position="1872"/>
        <end position="1881"/>
    </location>
</feature>
<feature type="compositionally biased region" description="Low complexity" evidence="8">
    <location>
        <begin position="453"/>
        <end position="467"/>
    </location>
</feature>
<feature type="region of interest" description="Disordered" evidence="8">
    <location>
        <begin position="1952"/>
        <end position="2069"/>
    </location>
</feature>
<evidence type="ECO:0000256" key="5">
    <source>
        <dbReference type="ARBA" id="ARBA00023136"/>
    </source>
</evidence>
<feature type="compositionally biased region" description="Low complexity" evidence="8">
    <location>
        <begin position="474"/>
        <end position="484"/>
    </location>
</feature>
<feature type="region of interest" description="Disordered" evidence="8">
    <location>
        <begin position="2233"/>
        <end position="2254"/>
    </location>
</feature>
<keyword evidence="2" id="KW-0812">Transmembrane</keyword>
<reference evidence="10 11" key="1">
    <citation type="journal article" date="2023" name="Commun. Biol.">
        <title>Reorganization of the ancestral sex-determining regions during the evolution of trioecy in Pleodorina starrii.</title>
        <authorList>
            <person name="Takahashi K."/>
            <person name="Suzuki S."/>
            <person name="Kawai-Toyooka H."/>
            <person name="Yamamoto K."/>
            <person name="Hamaji T."/>
            <person name="Ootsuki R."/>
            <person name="Yamaguchi H."/>
            <person name="Kawachi M."/>
            <person name="Higashiyama T."/>
            <person name="Nozaki H."/>
        </authorList>
    </citation>
    <scope>NUCLEOTIDE SEQUENCE [LARGE SCALE GENOMIC DNA]</scope>
    <source>
        <strain evidence="10 11">NIES-4479</strain>
    </source>
</reference>
<evidence type="ECO:0000256" key="7">
    <source>
        <dbReference type="RuleBase" id="RU000405"/>
    </source>
</evidence>
<evidence type="ECO:0000313" key="11">
    <source>
        <dbReference type="Proteomes" id="UP001165080"/>
    </source>
</evidence>
<feature type="domain" description="Guanylate cyclase" evidence="9">
    <location>
        <begin position="2277"/>
        <end position="2414"/>
    </location>
</feature>
<feature type="compositionally biased region" description="Low complexity" evidence="8">
    <location>
        <begin position="2053"/>
        <end position="2063"/>
    </location>
</feature>